<protein>
    <submittedName>
        <fullName evidence="2">Uncharacterized protein</fullName>
    </submittedName>
</protein>
<dbReference type="AlphaFoldDB" id="A0A2W6IUA0"/>
<dbReference type="RefSeq" id="WP_111112938.1">
    <property type="nucleotide sequence ID" value="NZ_LXXM01000189.1"/>
</dbReference>
<feature type="coiled-coil region" evidence="1">
    <location>
        <begin position="106"/>
        <end position="140"/>
    </location>
</feature>
<evidence type="ECO:0000313" key="2">
    <source>
        <dbReference type="EMBL" id="PZS90099.1"/>
    </source>
</evidence>
<accession>A0A2W6IUA0</accession>
<organism evidence="2 3">
    <name type="scientific">Stenotrophomonas maltophilia</name>
    <name type="common">Pseudomonas maltophilia</name>
    <name type="synonym">Xanthomonas maltophilia</name>
    <dbReference type="NCBI Taxonomy" id="40324"/>
    <lineage>
        <taxon>Bacteria</taxon>
        <taxon>Pseudomonadati</taxon>
        <taxon>Pseudomonadota</taxon>
        <taxon>Gammaproteobacteria</taxon>
        <taxon>Lysobacterales</taxon>
        <taxon>Lysobacteraceae</taxon>
        <taxon>Stenotrophomonas</taxon>
        <taxon>Stenotrophomonas maltophilia group</taxon>
    </lineage>
</organism>
<comment type="caution">
    <text evidence="2">The sequence shown here is derived from an EMBL/GenBank/DDBJ whole genome shotgun (WGS) entry which is preliminary data.</text>
</comment>
<name>A0A2W6IUA0_STEMA</name>
<evidence type="ECO:0000256" key="1">
    <source>
        <dbReference type="SAM" id="Coils"/>
    </source>
</evidence>
<dbReference type="EMBL" id="LXXM01000189">
    <property type="protein sequence ID" value="PZS90099.1"/>
    <property type="molecule type" value="Genomic_DNA"/>
</dbReference>
<sequence>MTTITVARGVDEFLSAQQKKLKRLDREIADAKAGAKSKVSRAAAARYLDMSLTTLGELMKAGKGPPFVKNEAASAAMNQHIHFPWQDLVAWDQARTTYNSPEQREQLEEESKRVALRRQLADLEAQAAALRKALRESGDRRIMAFDNVASLTTPNPWIFDGDRLLGHALIVSDDDLEEGDLIYLMLEEALLEDWVDLERHEHFTAAYVGALNAAATMAQTHHKRLRLLAEANKARTTDDRAIRRDL</sequence>
<evidence type="ECO:0000313" key="3">
    <source>
        <dbReference type="Proteomes" id="UP000249614"/>
    </source>
</evidence>
<keyword evidence="1" id="KW-0175">Coiled coil</keyword>
<dbReference type="Proteomes" id="UP000249614">
    <property type="component" value="Unassembled WGS sequence"/>
</dbReference>
<proteinExistence type="predicted"/>
<reference evidence="2 3" key="1">
    <citation type="submission" date="2016-05" db="EMBL/GenBank/DDBJ databases">
        <authorList>
            <person name="Lavstsen T."/>
            <person name="Jespersen J.S."/>
        </authorList>
    </citation>
    <scope>NUCLEOTIDE SEQUENCE [LARGE SCALE GENOMIC DNA]</scope>
    <source>
        <strain evidence="2 3">SM-5815</strain>
    </source>
</reference>
<gene>
    <name evidence="2" type="ORF">A7X83_11430</name>
</gene>